<name>A0A376CN85_9CORY</name>
<evidence type="ECO:0000256" key="8">
    <source>
        <dbReference type="ARBA" id="ARBA00049348"/>
    </source>
</evidence>
<dbReference type="InterPro" id="IPR008332">
    <property type="entry name" value="MethylG_MeTrfase_N"/>
</dbReference>
<dbReference type="GO" id="GO:0006281">
    <property type="term" value="P:DNA repair"/>
    <property type="evidence" value="ECO:0007669"/>
    <property type="project" value="UniProtKB-KW"/>
</dbReference>
<sequence length="161" mass="16858">MIWHSFDSPIGTLSLAATGRGLARVAFASEDPPAPTTATGETSEVVDAACSWLEAYFDGTFLPVTFPLALDDDSFTQRAQWALATIPAGETRSYLWLAAAAGSPNAVRAAGSACATNPLPLVLPCHRVVRTDGTIGNYRGGRKAKEWLLAHEGNLSPSGGV</sequence>
<dbReference type="InterPro" id="IPR036388">
    <property type="entry name" value="WH-like_DNA-bd_sf"/>
</dbReference>
<dbReference type="STRING" id="35756.GCA_001044155_02793"/>
<dbReference type="PANTHER" id="PTHR10815:SF13">
    <property type="entry name" value="METHYLATED-DNA--PROTEIN-CYSTEINE METHYLTRANSFERASE"/>
    <property type="match status" value="1"/>
</dbReference>
<dbReference type="Proteomes" id="UP000254467">
    <property type="component" value="Unassembled WGS sequence"/>
</dbReference>
<dbReference type="InterPro" id="IPR001497">
    <property type="entry name" value="MethylDNA_cys_MeTrfase_AS"/>
</dbReference>
<dbReference type="GO" id="GO:0032259">
    <property type="term" value="P:methylation"/>
    <property type="evidence" value="ECO:0007669"/>
    <property type="project" value="UniProtKB-KW"/>
</dbReference>
<dbReference type="CDD" id="cd06445">
    <property type="entry name" value="ATase"/>
    <property type="match status" value="1"/>
</dbReference>
<comment type="catalytic activity">
    <reaction evidence="1">
        <text>a 4-O-methyl-thymidine in DNA + L-cysteinyl-[protein] = a thymidine in DNA + S-methyl-L-cysteinyl-[protein]</text>
        <dbReference type="Rhea" id="RHEA:53428"/>
        <dbReference type="Rhea" id="RHEA-COMP:10131"/>
        <dbReference type="Rhea" id="RHEA-COMP:10132"/>
        <dbReference type="Rhea" id="RHEA-COMP:13555"/>
        <dbReference type="Rhea" id="RHEA-COMP:13556"/>
        <dbReference type="ChEBI" id="CHEBI:29950"/>
        <dbReference type="ChEBI" id="CHEBI:82612"/>
        <dbReference type="ChEBI" id="CHEBI:137386"/>
        <dbReference type="ChEBI" id="CHEBI:137387"/>
        <dbReference type="EC" id="2.1.1.63"/>
    </reaction>
</comment>
<keyword evidence="4 11" id="KW-0489">Methyltransferase</keyword>
<dbReference type="AlphaFoldDB" id="A0A376CN85"/>
<keyword evidence="12" id="KW-1185">Reference proteome</keyword>
<evidence type="ECO:0000313" key="11">
    <source>
        <dbReference type="EMBL" id="STC69986.1"/>
    </source>
</evidence>
<dbReference type="NCBIfam" id="TIGR00589">
    <property type="entry name" value="ogt"/>
    <property type="match status" value="1"/>
</dbReference>
<gene>
    <name evidence="11" type="primary">ada</name>
    <name evidence="11" type="ORF">NCTC11862_01792</name>
</gene>
<dbReference type="PROSITE" id="PS00374">
    <property type="entry name" value="MGMT"/>
    <property type="match status" value="1"/>
</dbReference>
<evidence type="ECO:0000256" key="5">
    <source>
        <dbReference type="ARBA" id="ARBA00022679"/>
    </source>
</evidence>
<comment type="catalytic activity">
    <reaction evidence="8">
        <text>a 6-O-methyl-2'-deoxyguanosine in DNA + L-cysteinyl-[protein] = S-methyl-L-cysteinyl-[protein] + a 2'-deoxyguanosine in DNA</text>
        <dbReference type="Rhea" id="RHEA:24000"/>
        <dbReference type="Rhea" id="RHEA-COMP:10131"/>
        <dbReference type="Rhea" id="RHEA-COMP:10132"/>
        <dbReference type="Rhea" id="RHEA-COMP:11367"/>
        <dbReference type="Rhea" id="RHEA-COMP:11368"/>
        <dbReference type="ChEBI" id="CHEBI:29950"/>
        <dbReference type="ChEBI" id="CHEBI:82612"/>
        <dbReference type="ChEBI" id="CHEBI:85445"/>
        <dbReference type="ChEBI" id="CHEBI:85448"/>
        <dbReference type="EC" id="2.1.1.63"/>
    </reaction>
</comment>
<dbReference type="EMBL" id="UFXQ01000001">
    <property type="protein sequence ID" value="STC69986.1"/>
    <property type="molecule type" value="Genomic_DNA"/>
</dbReference>
<feature type="domain" description="Methylguanine DNA methyltransferase ribonuclease-like" evidence="10">
    <location>
        <begin position="1"/>
        <end position="69"/>
    </location>
</feature>
<proteinExistence type="inferred from homology"/>
<evidence type="ECO:0000259" key="9">
    <source>
        <dbReference type="Pfam" id="PF01035"/>
    </source>
</evidence>
<organism evidence="11 12">
    <name type="scientific">Corynebacterium pilosum</name>
    <dbReference type="NCBI Taxonomy" id="35756"/>
    <lineage>
        <taxon>Bacteria</taxon>
        <taxon>Bacillati</taxon>
        <taxon>Actinomycetota</taxon>
        <taxon>Actinomycetes</taxon>
        <taxon>Mycobacteriales</taxon>
        <taxon>Corynebacteriaceae</taxon>
        <taxon>Corynebacterium</taxon>
    </lineage>
</organism>
<evidence type="ECO:0000313" key="12">
    <source>
        <dbReference type="Proteomes" id="UP000254467"/>
    </source>
</evidence>
<evidence type="ECO:0000256" key="7">
    <source>
        <dbReference type="ARBA" id="ARBA00023204"/>
    </source>
</evidence>
<evidence type="ECO:0000256" key="3">
    <source>
        <dbReference type="ARBA" id="ARBA00011918"/>
    </source>
</evidence>
<evidence type="ECO:0000256" key="1">
    <source>
        <dbReference type="ARBA" id="ARBA00001286"/>
    </source>
</evidence>
<dbReference type="Pfam" id="PF01035">
    <property type="entry name" value="DNA_binding_1"/>
    <property type="match status" value="1"/>
</dbReference>
<evidence type="ECO:0000256" key="4">
    <source>
        <dbReference type="ARBA" id="ARBA00022603"/>
    </source>
</evidence>
<reference evidence="11 12" key="1">
    <citation type="submission" date="2018-06" db="EMBL/GenBank/DDBJ databases">
        <authorList>
            <consortium name="Pathogen Informatics"/>
            <person name="Doyle S."/>
        </authorList>
    </citation>
    <scope>NUCLEOTIDE SEQUENCE [LARGE SCALE GENOMIC DNA]</scope>
    <source>
        <strain evidence="11 12">NCTC11862</strain>
    </source>
</reference>
<dbReference type="GO" id="GO:0003908">
    <property type="term" value="F:methylated-DNA-[protein]-cysteine S-methyltransferase activity"/>
    <property type="evidence" value="ECO:0007669"/>
    <property type="project" value="UniProtKB-EC"/>
</dbReference>
<evidence type="ECO:0000256" key="6">
    <source>
        <dbReference type="ARBA" id="ARBA00022763"/>
    </source>
</evidence>
<dbReference type="InterPro" id="IPR036631">
    <property type="entry name" value="MGMT_N_sf"/>
</dbReference>
<dbReference type="SUPFAM" id="SSF46767">
    <property type="entry name" value="Methylated DNA-protein cysteine methyltransferase, C-terminal domain"/>
    <property type="match status" value="1"/>
</dbReference>
<dbReference type="Pfam" id="PF02870">
    <property type="entry name" value="Methyltransf_1N"/>
    <property type="match status" value="1"/>
</dbReference>
<dbReference type="InterPro" id="IPR036217">
    <property type="entry name" value="MethylDNA_cys_MeTrfase_DNAb"/>
</dbReference>
<dbReference type="Gene3D" id="3.30.160.70">
    <property type="entry name" value="Methylated DNA-protein cysteine methyltransferase domain"/>
    <property type="match status" value="1"/>
</dbReference>
<dbReference type="Gene3D" id="1.10.10.10">
    <property type="entry name" value="Winged helix-like DNA-binding domain superfamily/Winged helix DNA-binding domain"/>
    <property type="match status" value="1"/>
</dbReference>
<feature type="domain" description="Methylated-DNA-[protein]-cysteine S-methyltransferase DNA binding" evidence="9">
    <location>
        <begin position="75"/>
        <end position="153"/>
    </location>
</feature>
<comment type="similarity">
    <text evidence="2">Belongs to the MGMT family.</text>
</comment>
<keyword evidence="5 11" id="KW-0808">Transferase</keyword>
<keyword evidence="6" id="KW-0227">DNA damage</keyword>
<accession>A0A376CN85</accession>
<evidence type="ECO:0000256" key="2">
    <source>
        <dbReference type="ARBA" id="ARBA00008711"/>
    </source>
</evidence>
<protein>
    <recommendedName>
        <fullName evidence="3">methylated-DNA--[protein]-cysteine S-methyltransferase</fullName>
        <ecNumber evidence="3">2.1.1.63</ecNumber>
    </recommendedName>
</protein>
<dbReference type="FunFam" id="1.10.10.10:FF:000214">
    <property type="entry name" value="Methylated-DNA--protein-cysteine methyltransferase"/>
    <property type="match status" value="1"/>
</dbReference>
<dbReference type="SUPFAM" id="SSF53155">
    <property type="entry name" value="Methylated DNA-protein cysteine methyltransferase domain"/>
    <property type="match status" value="1"/>
</dbReference>
<dbReference type="PANTHER" id="PTHR10815">
    <property type="entry name" value="METHYLATED-DNA--PROTEIN-CYSTEINE METHYLTRANSFERASE"/>
    <property type="match status" value="1"/>
</dbReference>
<keyword evidence="7" id="KW-0234">DNA repair</keyword>
<dbReference type="InterPro" id="IPR014048">
    <property type="entry name" value="MethylDNA_cys_MeTrfase_DNA-bd"/>
</dbReference>
<evidence type="ECO:0000259" key="10">
    <source>
        <dbReference type="Pfam" id="PF02870"/>
    </source>
</evidence>
<dbReference type="EC" id="2.1.1.63" evidence="3"/>